<keyword evidence="4" id="KW-0862">Zinc</keyword>
<feature type="region of interest" description="Disordered" evidence="5">
    <location>
        <begin position="337"/>
        <end position="364"/>
    </location>
</feature>
<evidence type="ECO:0000256" key="2">
    <source>
        <dbReference type="ARBA" id="ARBA00022737"/>
    </source>
</evidence>
<proteinExistence type="predicted"/>
<protein>
    <recommendedName>
        <fullName evidence="6">NF-X1-type domain-containing protein</fullName>
    </recommendedName>
</protein>
<feature type="domain" description="NF-X1-type" evidence="6">
    <location>
        <begin position="465"/>
        <end position="482"/>
    </location>
</feature>
<feature type="domain" description="NF-X1-type" evidence="6">
    <location>
        <begin position="210"/>
        <end position="229"/>
    </location>
</feature>
<feature type="domain" description="NF-X1-type" evidence="6">
    <location>
        <begin position="124"/>
        <end position="146"/>
    </location>
</feature>
<feature type="domain" description="NF-X1-type" evidence="6">
    <location>
        <begin position="411"/>
        <end position="430"/>
    </location>
</feature>
<keyword evidence="1" id="KW-0479">Metal-binding</keyword>
<dbReference type="InterPro" id="IPR058255">
    <property type="entry name" value="zf-CHCC_ins"/>
</dbReference>
<dbReference type="InterPro" id="IPR000967">
    <property type="entry name" value="Znf_NFX1"/>
</dbReference>
<dbReference type="Proteomes" id="UP001159363">
    <property type="component" value="Chromosome 6"/>
</dbReference>
<evidence type="ECO:0000313" key="8">
    <source>
        <dbReference type="Proteomes" id="UP001159363"/>
    </source>
</evidence>
<evidence type="ECO:0000256" key="1">
    <source>
        <dbReference type="ARBA" id="ARBA00022723"/>
    </source>
</evidence>
<dbReference type="Pfam" id="PF26601">
    <property type="entry name" value="zf-CHCC_ins"/>
    <property type="match status" value="1"/>
</dbReference>
<sequence length="496" mass="55502">MLPGLFYTPDVLRYHPQGIMHHIVEILVEATGSGHLTACCRIIGWEADIIGISLSGNMDNLTQSSEIWQKIRSSLVSQQSLGEGLTLRCQIHPNSICQVRTAGDFAKNVPEGGCMEPCLVLMSCGHKCQSMCHIQDREHTFSRCLQECPRIPRNCTFEHKCPKPCRENCGDCRVIVTRQLPCGHSKDLMCHIDYKTYNCLEWVKVTLPNCGHDADKPCHKNIDIFSCPHPWPEVAIGFTLAGTPTDSTTLLGPESYYQPKTTPTRSHFCSRLKTLCFWETVPSELLCPSDGDSIVDSAPLGLQTLDFVVTYISLQQSAFIHKARMCHNLRVSKTTTSPCHTRVKSPQLRPHQQKTSIPQGGQLVSGGSSPFPALQEMSGLGNPKHIVFRAVLVCSLQYKCRKPCTKTYTGCSKHHKCAKRCHEVCGDCTVLDQRKLECGHMHKVACSKDLATVECHRGCNRDLLCGHKCKKKCFEKCGDCQEKVFYEQRHSFKPIV</sequence>
<keyword evidence="2" id="KW-0677">Repeat</keyword>
<keyword evidence="3" id="KW-0863">Zinc-finger</keyword>
<evidence type="ECO:0000313" key="7">
    <source>
        <dbReference type="EMBL" id="KAJ8878732.1"/>
    </source>
</evidence>
<evidence type="ECO:0000256" key="3">
    <source>
        <dbReference type="ARBA" id="ARBA00022771"/>
    </source>
</evidence>
<name>A0ABQ9H371_9NEOP</name>
<accession>A0ABQ9H371</accession>
<gene>
    <name evidence="7" type="ORF">PR048_019318</name>
</gene>
<evidence type="ECO:0000256" key="4">
    <source>
        <dbReference type="ARBA" id="ARBA00022833"/>
    </source>
</evidence>
<evidence type="ECO:0000259" key="6">
    <source>
        <dbReference type="SMART" id="SM00438"/>
    </source>
</evidence>
<organism evidence="7 8">
    <name type="scientific">Dryococelus australis</name>
    <dbReference type="NCBI Taxonomy" id="614101"/>
    <lineage>
        <taxon>Eukaryota</taxon>
        <taxon>Metazoa</taxon>
        <taxon>Ecdysozoa</taxon>
        <taxon>Arthropoda</taxon>
        <taxon>Hexapoda</taxon>
        <taxon>Insecta</taxon>
        <taxon>Pterygota</taxon>
        <taxon>Neoptera</taxon>
        <taxon>Polyneoptera</taxon>
        <taxon>Phasmatodea</taxon>
        <taxon>Verophasmatodea</taxon>
        <taxon>Anareolatae</taxon>
        <taxon>Phasmatidae</taxon>
        <taxon>Eurycanthinae</taxon>
        <taxon>Dryococelus</taxon>
    </lineage>
</organism>
<reference evidence="7 8" key="1">
    <citation type="submission" date="2023-02" db="EMBL/GenBank/DDBJ databases">
        <title>LHISI_Scaffold_Assembly.</title>
        <authorList>
            <person name="Stuart O.P."/>
            <person name="Cleave R."/>
            <person name="Magrath M.J.L."/>
            <person name="Mikheyev A.S."/>
        </authorList>
    </citation>
    <scope>NUCLEOTIDE SEQUENCE [LARGE SCALE GENOMIC DNA]</scope>
    <source>
        <strain evidence="7">Daus_M_001</strain>
        <tissue evidence="7">Leg muscle</tissue>
    </source>
</reference>
<dbReference type="SMART" id="SM00438">
    <property type="entry name" value="ZnF_NFX"/>
    <property type="match status" value="5"/>
</dbReference>
<dbReference type="EMBL" id="JARBHB010000007">
    <property type="protein sequence ID" value="KAJ8878732.1"/>
    <property type="molecule type" value="Genomic_DNA"/>
</dbReference>
<comment type="caution">
    <text evidence="7">The sequence shown here is derived from an EMBL/GenBank/DDBJ whole genome shotgun (WGS) entry which is preliminary data.</text>
</comment>
<keyword evidence="8" id="KW-1185">Reference proteome</keyword>
<feature type="domain" description="NF-X1-type" evidence="6">
    <location>
        <begin position="155"/>
        <end position="174"/>
    </location>
</feature>
<evidence type="ECO:0000256" key="5">
    <source>
        <dbReference type="SAM" id="MobiDB-lite"/>
    </source>
</evidence>